<dbReference type="Gramene" id="KRH37739">
    <property type="protein sequence ID" value="KRH37739"/>
    <property type="gene ID" value="GLYMA_09G085800"/>
</dbReference>
<sequence>MPIKSLAKLILVKSRISSIIFAGISSIMLCKIKNLKYYFCRNHKYHAVCIRQQYEKWNLILKYIHNRNWYWSYTTVIVFFCTSLYYAGNQNAKLQQTRELFNSINTKAKAANLFPI</sequence>
<reference evidence="2 3" key="1">
    <citation type="journal article" date="2010" name="Nature">
        <title>Genome sequence of the palaeopolyploid soybean.</title>
        <authorList>
            <person name="Schmutz J."/>
            <person name="Cannon S.B."/>
            <person name="Schlueter J."/>
            <person name="Ma J."/>
            <person name="Mitros T."/>
            <person name="Nelson W."/>
            <person name="Hyten D.L."/>
            <person name="Song Q."/>
            <person name="Thelen J.J."/>
            <person name="Cheng J."/>
            <person name="Xu D."/>
            <person name="Hellsten U."/>
            <person name="May G.D."/>
            <person name="Yu Y."/>
            <person name="Sakurai T."/>
            <person name="Umezawa T."/>
            <person name="Bhattacharyya M.K."/>
            <person name="Sandhu D."/>
            <person name="Valliyodan B."/>
            <person name="Lindquist E."/>
            <person name="Peto M."/>
            <person name="Grant D."/>
            <person name="Shu S."/>
            <person name="Goodstein D."/>
            <person name="Barry K."/>
            <person name="Futrell-Griggs M."/>
            <person name="Abernathy B."/>
            <person name="Du J."/>
            <person name="Tian Z."/>
            <person name="Zhu L."/>
            <person name="Gill N."/>
            <person name="Joshi T."/>
            <person name="Libault M."/>
            <person name="Sethuraman A."/>
            <person name="Zhang X.-C."/>
            <person name="Shinozaki K."/>
            <person name="Nguyen H.T."/>
            <person name="Wing R.A."/>
            <person name="Cregan P."/>
            <person name="Specht J."/>
            <person name="Grimwood J."/>
            <person name="Rokhsar D."/>
            <person name="Stacey G."/>
            <person name="Shoemaker R.C."/>
            <person name="Jackson S.A."/>
        </authorList>
    </citation>
    <scope>NUCLEOTIDE SEQUENCE</scope>
    <source>
        <strain evidence="3">cv. Williams 82</strain>
        <tissue evidence="2">Callus</tissue>
    </source>
</reference>
<organism evidence="2">
    <name type="scientific">Glycine max</name>
    <name type="common">Soybean</name>
    <name type="synonym">Glycine hispida</name>
    <dbReference type="NCBI Taxonomy" id="3847"/>
    <lineage>
        <taxon>Eukaryota</taxon>
        <taxon>Viridiplantae</taxon>
        <taxon>Streptophyta</taxon>
        <taxon>Embryophyta</taxon>
        <taxon>Tracheophyta</taxon>
        <taxon>Spermatophyta</taxon>
        <taxon>Magnoliopsida</taxon>
        <taxon>eudicotyledons</taxon>
        <taxon>Gunneridae</taxon>
        <taxon>Pentapetalae</taxon>
        <taxon>rosids</taxon>
        <taxon>fabids</taxon>
        <taxon>Fabales</taxon>
        <taxon>Fabaceae</taxon>
        <taxon>Papilionoideae</taxon>
        <taxon>50 kb inversion clade</taxon>
        <taxon>NPAAA clade</taxon>
        <taxon>indigoferoid/millettioid clade</taxon>
        <taxon>Phaseoleae</taxon>
        <taxon>Glycine</taxon>
        <taxon>Glycine subgen. Soja</taxon>
    </lineage>
</organism>
<keyword evidence="4" id="KW-1185">Reference proteome</keyword>
<evidence type="ECO:0000256" key="1">
    <source>
        <dbReference type="SAM" id="Phobius"/>
    </source>
</evidence>
<evidence type="ECO:0000313" key="2">
    <source>
        <dbReference type="EMBL" id="KRH37739.1"/>
    </source>
</evidence>
<feature type="transmembrane region" description="Helical" evidence="1">
    <location>
        <begin position="69"/>
        <end position="88"/>
    </location>
</feature>
<keyword evidence="1" id="KW-0472">Membrane</keyword>
<gene>
    <name evidence="2" type="ORF">GLYMA_09G085800</name>
</gene>
<dbReference type="AlphaFoldDB" id="A0A0R0ICZ2"/>
<proteinExistence type="predicted"/>
<dbReference type="EnsemblPlants" id="KRH37739">
    <property type="protein sequence ID" value="KRH37739"/>
    <property type="gene ID" value="GLYMA_09G085800"/>
</dbReference>
<keyword evidence="1" id="KW-0812">Transmembrane</keyword>
<name>A0A0R0ICZ2_SOYBN</name>
<keyword evidence="1" id="KW-1133">Transmembrane helix</keyword>
<evidence type="ECO:0000313" key="3">
    <source>
        <dbReference type="EnsemblPlants" id="KRH37739"/>
    </source>
</evidence>
<accession>A0A0R0ICZ2</accession>
<reference evidence="2" key="3">
    <citation type="submission" date="2018-07" db="EMBL/GenBank/DDBJ databases">
        <title>WGS assembly of Glycine max.</title>
        <authorList>
            <person name="Schmutz J."/>
            <person name="Cannon S."/>
            <person name="Schlueter J."/>
            <person name="Ma J."/>
            <person name="Mitros T."/>
            <person name="Nelson W."/>
            <person name="Hyten D."/>
            <person name="Song Q."/>
            <person name="Thelen J."/>
            <person name="Cheng J."/>
            <person name="Xu D."/>
            <person name="Hellsten U."/>
            <person name="May G."/>
            <person name="Yu Y."/>
            <person name="Sakurai T."/>
            <person name="Umezawa T."/>
            <person name="Bhattacharyya M."/>
            <person name="Sandhu D."/>
            <person name="Valliyodan B."/>
            <person name="Lindquist E."/>
            <person name="Peto M."/>
            <person name="Grant D."/>
            <person name="Shu S."/>
            <person name="Goodstein D."/>
            <person name="Barry K."/>
            <person name="Futrell-Griggs M."/>
            <person name="Abernathy B."/>
            <person name="Du J."/>
            <person name="Tian Z."/>
            <person name="Zhu L."/>
            <person name="Gill N."/>
            <person name="Joshi T."/>
            <person name="Libault M."/>
            <person name="Sethuraman A."/>
            <person name="Zhang X."/>
            <person name="Shinozaki K."/>
            <person name="Nguyen H."/>
            <person name="Wing R."/>
            <person name="Cregan P."/>
            <person name="Specht J."/>
            <person name="Grimwood J."/>
            <person name="Rokhsar D."/>
            <person name="Stacey G."/>
            <person name="Shoemaker R."/>
            <person name="Jackson S."/>
        </authorList>
    </citation>
    <scope>NUCLEOTIDE SEQUENCE</scope>
    <source>
        <tissue evidence="2">Callus</tissue>
    </source>
</reference>
<dbReference type="InParanoid" id="A0A0R0ICZ2"/>
<dbReference type="Proteomes" id="UP000008827">
    <property type="component" value="Chromosome 9"/>
</dbReference>
<reference evidence="3" key="2">
    <citation type="submission" date="2018-02" db="UniProtKB">
        <authorList>
            <consortium name="EnsemblPlants"/>
        </authorList>
    </citation>
    <scope>IDENTIFICATION</scope>
    <source>
        <strain evidence="3">Williams 82</strain>
    </source>
</reference>
<protein>
    <submittedName>
        <fullName evidence="2 3">Uncharacterized protein</fullName>
    </submittedName>
</protein>
<dbReference type="EMBL" id="CM000842">
    <property type="protein sequence ID" value="KRH37739.1"/>
    <property type="molecule type" value="Genomic_DNA"/>
</dbReference>
<evidence type="ECO:0000313" key="4">
    <source>
        <dbReference type="Proteomes" id="UP000008827"/>
    </source>
</evidence>